<sequence length="98" mass="11092">MSVKDRRALAVQVIELSDDDEQTPVVAIGKQTLEDQESSIWHYVGPRGETKGPYSMSLLKRWSNSSSYALKCKVWKIGQSQEQAILMGDALHQIFPRK</sequence>
<dbReference type="EMBL" id="JBBPBK010000004">
    <property type="protein sequence ID" value="KAK9286674.1"/>
    <property type="molecule type" value="Genomic_DNA"/>
</dbReference>
<dbReference type="SUPFAM" id="SSF55277">
    <property type="entry name" value="GYF domain"/>
    <property type="match status" value="1"/>
</dbReference>
<dbReference type="InterPro" id="IPR003169">
    <property type="entry name" value="GYF"/>
</dbReference>
<dbReference type="Proteomes" id="UP001415857">
    <property type="component" value="Unassembled WGS sequence"/>
</dbReference>
<proteinExistence type="predicted"/>
<dbReference type="InterPro" id="IPR045894">
    <property type="entry name" value="At5g08430-like"/>
</dbReference>
<evidence type="ECO:0000313" key="2">
    <source>
        <dbReference type="EMBL" id="KAK9286674.1"/>
    </source>
</evidence>
<dbReference type="AlphaFoldDB" id="A0AAP0WZG7"/>
<organism evidence="2 3">
    <name type="scientific">Liquidambar formosana</name>
    <name type="common">Formosan gum</name>
    <dbReference type="NCBI Taxonomy" id="63359"/>
    <lineage>
        <taxon>Eukaryota</taxon>
        <taxon>Viridiplantae</taxon>
        <taxon>Streptophyta</taxon>
        <taxon>Embryophyta</taxon>
        <taxon>Tracheophyta</taxon>
        <taxon>Spermatophyta</taxon>
        <taxon>Magnoliopsida</taxon>
        <taxon>eudicotyledons</taxon>
        <taxon>Gunneridae</taxon>
        <taxon>Pentapetalae</taxon>
        <taxon>Saxifragales</taxon>
        <taxon>Altingiaceae</taxon>
        <taxon>Liquidambar</taxon>
    </lineage>
</organism>
<comment type="caution">
    <text evidence="2">The sequence shown here is derived from an EMBL/GenBank/DDBJ whole genome shotgun (WGS) entry which is preliminary data.</text>
</comment>
<evidence type="ECO:0000313" key="3">
    <source>
        <dbReference type="Proteomes" id="UP001415857"/>
    </source>
</evidence>
<protein>
    <recommendedName>
        <fullName evidence="1">GYF domain-containing protein</fullName>
    </recommendedName>
</protein>
<accession>A0AAP0WZG7</accession>
<dbReference type="SMART" id="SM00444">
    <property type="entry name" value="GYF"/>
    <property type="match status" value="1"/>
</dbReference>
<feature type="domain" description="GYF" evidence="1">
    <location>
        <begin position="38"/>
        <end position="92"/>
    </location>
</feature>
<dbReference type="PROSITE" id="PS50829">
    <property type="entry name" value="GYF"/>
    <property type="match status" value="1"/>
</dbReference>
<keyword evidence="3" id="KW-1185">Reference proteome</keyword>
<dbReference type="PANTHER" id="PTHR46851">
    <property type="entry name" value="OS01G0884500 PROTEIN"/>
    <property type="match status" value="1"/>
</dbReference>
<dbReference type="InterPro" id="IPR035445">
    <property type="entry name" value="GYF-like_dom_sf"/>
</dbReference>
<gene>
    <name evidence="2" type="ORF">L1049_015075</name>
</gene>
<dbReference type="PANTHER" id="PTHR46851:SF22">
    <property type="entry name" value="ZINC ION BINDING _ DNA BINDING PROTEIN"/>
    <property type="match status" value="1"/>
</dbReference>
<reference evidence="2 3" key="1">
    <citation type="journal article" date="2024" name="Plant J.">
        <title>Genome sequences and population genomics reveal climatic adaptation and genomic divergence between two closely related sweetgum species.</title>
        <authorList>
            <person name="Xu W.Q."/>
            <person name="Ren C.Q."/>
            <person name="Zhang X.Y."/>
            <person name="Comes H.P."/>
            <person name="Liu X.H."/>
            <person name="Li Y.G."/>
            <person name="Kettle C.J."/>
            <person name="Jalonen R."/>
            <person name="Gaisberger H."/>
            <person name="Ma Y.Z."/>
            <person name="Qiu Y.X."/>
        </authorList>
    </citation>
    <scope>NUCLEOTIDE SEQUENCE [LARGE SCALE GENOMIC DNA]</scope>
    <source>
        <strain evidence="2">Hangzhou</strain>
    </source>
</reference>
<evidence type="ECO:0000259" key="1">
    <source>
        <dbReference type="PROSITE" id="PS50829"/>
    </source>
</evidence>
<dbReference type="Gene3D" id="3.30.1490.40">
    <property type="match status" value="1"/>
</dbReference>
<name>A0AAP0WZG7_LIQFO</name>